<keyword evidence="3" id="KW-1185">Reference proteome</keyword>
<name>A0A919FET0_9ACTN</name>
<dbReference type="Proteomes" id="UP000617734">
    <property type="component" value="Unassembled WGS sequence"/>
</dbReference>
<dbReference type="EMBL" id="BNBO01000004">
    <property type="protein sequence ID" value="GHH63192.1"/>
    <property type="molecule type" value="Genomic_DNA"/>
</dbReference>
<gene>
    <name evidence="2" type="ORF">GCM10018781_12230</name>
</gene>
<dbReference type="RefSeq" id="WP_190209730.1">
    <property type="nucleotide sequence ID" value="NZ_BNBO01000004.1"/>
</dbReference>
<feature type="domain" description="DUF4240" evidence="1">
    <location>
        <begin position="1"/>
        <end position="125"/>
    </location>
</feature>
<reference evidence="2" key="2">
    <citation type="submission" date="2020-09" db="EMBL/GenBank/DDBJ databases">
        <authorList>
            <person name="Sun Q."/>
            <person name="Ohkuma M."/>
        </authorList>
    </citation>
    <scope>NUCLEOTIDE SEQUENCE</scope>
    <source>
        <strain evidence="2">JCM 4646</strain>
    </source>
</reference>
<comment type="caution">
    <text evidence="2">The sequence shown here is derived from an EMBL/GenBank/DDBJ whole genome shotgun (WGS) entry which is preliminary data.</text>
</comment>
<dbReference type="Pfam" id="PF14024">
    <property type="entry name" value="DUF4240"/>
    <property type="match status" value="1"/>
</dbReference>
<sequence length="167" mass="18519">MDTDTFWRLLADARAQAYDEEQQAENLTGLLAALAPEEIIAFERLYSGHHDRAYTWRLWAAGYVINGGCSDDGFDYFRDWLIARGRACYEQALADPDGLADMFWADGELAEAESVGYAAYHAYERVTGAELPYPEVAAGAARTAPAGEPWEEEDLADLLPKLSARFG</sequence>
<organism evidence="2 3">
    <name type="scientific">Kitasatospora indigofera</name>
    <dbReference type="NCBI Taxonomy" id="67307"/>
    <lineage>
        <taxon>Bacteria</taxon>
        <taxon>Bacillati</taxon>
        <taxon>Actinomycetota</taxon>
        <taxon>Actinomycetes</taxon>
        <taxon>Kitasatosporales</taxon>
        <taxon>Streptomycetaceae</taxon>
        <taxon>Kitasatospora</taxon>
    </lineage>
</organism>
<accession>A0A919FET0</accession>
<dbReference type="GeneID" id="95351724"/>
<dbReference type="InterPro" id="IPR025334">
    <property type="entry name" value="DUF4240"/>
</dbReference>
<evidence type="ECO:0000259" key="1">
    <source>
        <dbReference type="Pfam" id="PF14024"/>
    </source>
</evidence>
<dbReference type="AlphaFoldDB" id="A0A919FET0"/>
<proteinExistence type="predicted"/>
<reference evidence="2" key="1">
    <citation type="journal article" date="2014" name="Int. J. Syst. Evol. Microbiol.">
        <title>Complete genome sequence of Corynebacterium casei LMG S-19264T (=DSM 44701T), isolated from a smear-ripened cheese.</title>
        <authorList>
            <consortium name="US DOE Joint Genome Institute (JGI-PGF)"/>
            <person name="Walter F."/>
            <person name="Albersmeier A."/>
            <person name="Kalinowski J."/>
            <person name="Ruckert C."/>
        </authorList>
    </citation>
    <scope>NUCLEOTIDE SEQUENCE</scope>
    <source>
        <strain evidence="2">JCM 4646</strain>
    </source>
</reference>
<evidence type="ECO:0000313" key="2">
    <source>
        <dbReference type="EMBL" id="GHH63192.1"/>
    </source>
</evidence>
<evidence type="ECO:0000313" key="3">
    <source>
        <dbReference type="Proteomes" id="UP000617734"/>
    </source>
</evidence>
<protein>
    <recommendedName>
        <fullName evidence="1">DUF4240 domain-containing protein</fullName>
    </recommendedName>
</protein>